<dbReference type="Gene3D" id="3.30.1520.10">
    <property type="entry name" value="Phox-like domain"/>
    <property type="match status" value="1"/>
</dbReference>
<dbReference type="Pfam" id="PF00787">
    <property type="entry name" value="PX"/>
    <property type="match status" value="1"/>
</dbReference>
<keyword evidence="4" id="KW-1185">Reference proteome</keyword>
<dbReference type="SUPFAM" id="SSF64268">
    <property type="entry name" value="PX domain"/>
    <property type="match status" value="1"/>
</dbReference>
<dbReference type="GO" id="GO:0035091">
    <property type="term" value="F:phosphatidylinositol binding"/>
    <property type="evidence" value="ECO:0007669"/>
    <property type="project" value="InterPro"/>
</dbReference>
<dbReference type="CDD" id="cd06093">
    <property type="entry name" value="PX_domain"/>
    <property type="match status" value="1"/>
</dbReference>
<protein>
    <recommendedName>
        <fullName evidence="2">PX domain-containing protein</fullName>
    </recommendedName>
</protein>
<evidence type="ECO:0000313" key="4">
    <source>
        <dbReference type="Proteomes" id="UP000318582"/>
    </source>
</evidence>
<evidence type="ECO:0000313" key="3">
    <source>
        <dbReference type="EMBL" id="TPX58438.1"/>
    </source>
</evidence>
<feature type="region of interest" description="Disordered" evidence="1">
    <location>
        <begin position="331"/>
        <end position="377"/>
    </location>
</feature>
<feature type="compositionally biased region" description="Low complexity" evidence="1">
    <location>
        <begin position="352"/>
        <end position="370"/>
    </location>
</feature>
<dbReference type="EMBL" id="QEAQ01000036">
    <property type="protein sequence ID" value="TPX58438.1"/>
    <property type="molecule type" value="Genomic_DNA"/>
</dbReference>
<feature type="domain" description="PX" evidence="2">
    <location>
        <begin position="209"/>
        <end position="331"/>
    </location>
</feature>
<organism evidence="3 4">
    <name type="scientific">Powellomyces hirtus</name>
    <dbReference type="NCBI Taxonomy" id="109895"/>
    <lineage>
        <taxon>Eukaryota</taxon>
        <taxon>Fungi</taxon>
        <taxon>Fungi incertae sedis</taxon>
        <taxon>Chytridiomycota</taxon>
        <taxon>Chytridiomycota incertae sedis</taxon>
        <taxon>Chytridiomycetes</taxon>
        <taxon>Spizellomycetales</taxon>
        <taxon>Powellomycetaceae</taxon>
        <taxon>Powellomyces</taxon>
    </lineage>
</organism>
<feature type="region of interest" description="Disordered" evidence="1">
    <location>
        <begin position="141"/>
        <end position="190"/>
    </location>
</feature>
<feature type="region of interest" description="Disordered" evidence="1">
    <location>
        <begin position="412"/>
        <end position="431"/>
    </location>
</feature>
<dbReference type="InterPro" id="IPR001683">
    <property type="entry name" value="PX_dom"/>
</dbReference>
<reference evidence="3 4" key="1">
    <citation type="journal article" date="2019" name="Sci. Rep.">
        <title>Comparative genomics of chytrid fungi reveal insights into the obligate biotrophic and pathogenic lifestyle of Synchytrium endobioticum.</title>
        <authorList>
            <person name="van de Vossenberg B.T.L.H."/>
            <person name="Warris S."/>
            <person name="Nguyen H.D.T."/>
            <person name="van Gent-Pelzer M.P.E."/>
            <person name="Joly D.L."/>
            <person name="van de Geest H.C."/>
            <person name="Bonants P.J.M."/>
            <person name="Smith D.S."/>
            <person name="Levesque C.A."/>
            <person name="van der Lee T.A.J."/>
        </authorList>
    </citation>
    <scope>NUCLEOTIDE SEQUENCE [LARGE SCALE GENOMIC DNA]</scope>
    <source>
        <strain evidence="3 4">CBS 809.83</strain>
    </source>
</reference>
<dbReference type="AlphaFoldDB" id="A0A507E5S0"/>
<evidence type="ECO:0000259" key="2">
    <source>
        <dbReference type="PROSITE" id="PS50195"/>
    </source>
</evidence>
<dbReference type="InterPro" id="IPR036871">
    <property type="entry name" value="PX_dom_sf"/>
</dbReference>
<gene>
    <name evidence="3" type="ORF">PhCBS80983_g03151</name>
</gene>
<accession>A0A507E5S0</accession>
<comment type="caution">
    <text evidence="3">The sequence shown here is derived from an EMBL/GenBank/DDBJ whole genome shotgun (WGS) entry which is preliminary data.</text>
</comment>
<name>A0A507E5S0_9FUNG</name>
<dbReference type="Proteomes" id="UP000318582">
    <property type="component" value="Unassembled WGS sequence"/>
</dbReference>
<sequence length="438" mass="47347">MVATASSIFKIRAIADFLAPKSSSSDGGGGGETLLSFRQSQAFYVLSTDKVKGLYFVSTQYATPFARTAVSGLVPISHFELVDLLSKDPSPAAKNSQASKAAAAAAAAAGATSKPKEKITKRLYSYLQANVRRHSEGALLAPPVARPEDEEPARRADTIPRNVHPAQRPTAAADASSRDRPLATGFPFPGVNNNDRVIDAEIISAVHRPSRVDDGNATLFTSTPPRNSIAYTLRVARQKSTHVISRTFEDFLILSNSLTQFFGPFADSNQFIPTLPPPVTLSLDDQTLTKQVQEQQKQLAEYMAQLCHGMPITMFESGIVARFFAPRSDEEAAQQGIRRDSGFAQENQPKESSSSSLSLRQRRPSGGSPPRARPELASRHTFQSYNKHALDGVVDTIAGDMDSKLMIQSPTSTMNGLPLGGKTPNSAFDTEDFLKAYS</sequence>
<evidence type="ECO:0000256" key="1">
    <source>
        <dbReference type="SAM" id="MobiDB-lite"/>
    </source>
</evidence>
<dbReference type="PROSITE" id="PS50195">
    <property type="entry name" value="PX"/>
    <property type="match status" value="1"/>
</dbReference>
<proteinExistence type="predicted"/>